<dbReference type="EMBL" id="SNRW01012854">
    <property type="protein sequence ID" value="KAA6373313.1"/>
    <property type="molecule type" value="Genomic_DNA"/>
</dbReference>
<dbReference type="AlphaFoldDB" id="A0A5J4USI0"/>
<name>A0A5J4USI0_9EUKA</name>
<accession>A0A5J4USI0</accession>
<dbReference type="Proteomes" id="UP000324800">
    <property type="component" value="Unassembled WGS sequence"/>
</dbReference>
<protein>
    <submittedName>
        <fullName evidence="1">Uncharacterized protein</fullName>
    </submittedName>
</protein>
<gene>
    <name evidence="1" type="ORF">EZS28_031160</name>
</gene>
<sequence>MLTMIKFLPLVITDPANQAVTKQLIYSQNVARRLTGVGDIGERIFEMVSSERAVRGTPKRSTVAIYDQ</sequence>
<comment type="caution">
    <text evidence="1">The sequence shown here is derived from an EMBL/GenBank/DDBJ whole genome shotgun (WGS) entry which is preliminary data.</text>
</comment>
<reference evidence="1 2" key="1">
    <citation type="submission" date="2019-03" db="EMBL/GenBank/DDBJ databases">
        <title>Single cell metagenomics reveals metabolic interactions within the superorganism composed of flagellate Streblomastix strix and complex community of Bacteroidetes bacteria on its surface.</title>
        <authorList>
            <person name="Treitli S.C."/>
            <person name="Kolisko M."/>
            <person name="Husnik F."/>
            <person name="Keeling P."/>
            <person name="Hampl V."/>
        </authorList>
    </citation>
    <scope>NUCLEOTIDE SEQUENCE [LARGE SCALE GENOMIC DNA]</scope>
    <source>
        <strain evidence="1">ST1C</strain>
    </source>
</reference>
<evidence type="ECO:0000313" key="1">
    <source>
        <dbReference type="EMBL" id="KAA6373313.1"/>
    </source>
</evidence>
<evidence type="ECO:0000313" key="2">
    <source>
        <dbReference type="Proteomes" id="UP000324800"/>
    </source>
</evidence>
<organism evidence="1 2">
    <name type="scientific">Streblomastix strix</name>
    <dbReference type="NCBI Taxonomy" id="222440"/>
    <lineage>
        <taxon>Eukaryota</taxon>
        <taxon>Metamonada</taxon>
        <taxon>Preaxostyla</taxon>
        <taxon>Oxymonadida</taxon>
        <taxon>Streblomastigidae</taxon>
        <taxon>Streblomastix</taxon>
    </lineage>
</organism>
<proteinExistence type="predicted"/>